<dbReference type="PRINTS" id="PR01638">
    <property type="entry name" value="MHCCLASSI"/>
</dbReference>
<dbReference type="SUPFAM" id="SSF54452">
    <property type="entry name" value="MHC antigen-recognition domain"/>
    <property type="match status" value="1"/>
</dbReference>
<dbReference type="PROSITE" id="PS50835">
    <property type="entry name" value="IG_LIKE"/>
    <property type="match status" value="1"/>
</dbReference>
<dbReference type="SMART" id="SM00407">
    <property type="entry name" value="IGc1"/>
    <property type="match status" value="1"/>
</dbReference>
<evidence type="ECO:0000256" key="6">
    <source>
        <dbReference type="ARBA" id="ARBA00022989"/>
    </source>
</evidence>
<dbReference type="GeneID" id="114003393"/>
<dbReference type="InterPro" id="IPR007110">
    <property type="entry name" value="Ig-like_dom"/>
</dbReference>
<dbReference type="FunFam" id="3.30.500.10:FF:000001">
    <property type="entry name" value="H-2 class I histocompatibility antigen, alpha chain"/>
    <property type="match status" value="1"/>
</dbReference>
<evidence type="ECO:0000256" key="4">
    <source>
        <dbReference type="ARBA" id="ARBA00022729"/>
    </source>
</evidence>
<reference evidence="14" key="1">
    <citation type="submission" date="2025-08" db="UniProtKB">
        <authorList>
            <consortium name="RefSeq"/>
        </authorList>
    </citation>
    <scope>IDENTIFICATION</scope>
    <source>
        <tissue evidence="14">Muscle</tissue>
    </source>
</reference>
<dbReference type="InterPro" id="IPR037055">
    <property type="entry name" value="MHC_I-like_Ag-recog_sf"/>
</dbReference>
<feature type="domain" description="Ig-like" evidence="12">
    <location>
        <begin position="211"/>
        <end position="288"/>
    </location>
</feature>
<evidence type="ECO:0000256" key="1">
    <source>
        <dbReference type="ARBA" id="ARBA00004479"/>
    </source>
</evidence>
<dbReference type="RefSeq" id="XP_039236505.1">
    <property type="nucleotide sequence ID" value="XM_039380571.1"/>
</dbReference>
<dbReference type="PANTHER" id="PTHR16675:SF242">
    <property type="entry name" value="MAJOR HISTOCOMPATIBILITY COMPLEX CLASS I-RELATED GENE PROTEIN"/>
    <property type="match status" value="1"/>
</dbReference>
<dbReference type="GO" id="GO:0006955">
    <property type="term" value="P:immune response"/>
    <property type="evidence" value="ECO:0007669"/>
    <property type="project" value="TreeGrafter"/>
</dbReference>
<keyword evidence="13" id="KW-1185">Reference proteome</keyword>
<keyword evidence="5" id="KW-0391">Immunity</keyword>
<comment type="subcellular location">
    <subcellularLocation>
        <location evidence="1">Membrane</location>
        <topology evidence="1">Single-pass type I membrane protein</topology>
    </subcellularLocation>
</comment>
<proteinExistence type="inferred from homology"/>
<dbReference type="GO" id="GO:0009897">
    <property type="term" value="C:external side of plasma membrane"/>
    <property type="evidence" value="ECO:0007669"/>
    <property type="project" value="TreeGrafter"/>
</dbReference>
<dbReference type="Gene3D" id="3.30.500.10">
    <property type="entry name" value="MHC class I-like antigen recognition-like"/>
    <property type="match status" value="1"/>
</dbReference>
<protein>
    <submittedName>
        <fullName evidence="14">Class I histocompatibility antigen, F10 alpha chain-like</fullName>
    </submittedName>
</protein>
<keyword evidence="6 11" id="KW-1133">Transmembrane helix</keyword>
<name>A0A7R5K8H6_9PASS</name>
<feature type="transmembrane region" description="Helical" evidence="11">
    <location>
        <begin position="310"/>
        <end position="330"/>
    </location>
</feature>
<dbReference type="InParanoid" id="A0A7R5K8H6"/>
<dbReference type="Proteomes" id="UP000504627">
    <property type="component" value="Unplaced"/>
</dbReference>
<organism evidence="13 14">
    <name type="scientific">Pipra filicauda</name>
    <name type="common">Wire-tailed manakin</name>
    <dbReference type="NCBI Taxonomy" id="649802"/>
    <lineage>
        <taxon>Eukaryota</taxon>
        <taxon>Metazoa</taxon>
        <taxon>Chordata</taxon>
        <taxon>Craniata</taxon>
        <taxon>Vertebrata</taxon>
        <taxon>Euteleostomi</taxon>
        <taxon>Archelosauria</taxon>
        <taxon>Archosauria</taxon>
        <taxon>Dinosauria</taxon>
        <taxon>Saurischia</taxon>
        <taxon>Theropoda</taxon>
        <taxon>Coelurosauria</taxon>
        <taxon>Aves</taxon>
        <taxon>Neognathae</taxon>
        <taxon>Neoaves</taxon>
        <taxon>Telluraves</taxon>
        <taxon>Australaves</taxon>
        <taxon>Passeriformes</taxon>
        <taxon>Pipridae</taxon>
        <taxon>Pipra</taxon>
    </lineage>
</organism>
<dbReference type="FunCoup" id="A0A7R5K8H6">
    <property type="interactions" value="157"/>
</dbReference>
<dbReference type="PROSITE" id="PS00290">
    <property type="entry name" value="IG_MHC"/>
    <property type="match status" value="1"/>
</dbReference>
<dbReference type="InterPro" id="IPR003597">
    <property type="entry name" value="Ig_C1-set"/>
</dbReference>
<evidence type="ECO:0000256" key="8">
    <source>
        <dbReference type="ARBA" id="ARBA00023157"/>
    </source>
</evidence>
<keyword evidence="9" id="KW-0325">Glycoprotein</keyword>
<dbReference type="InterPro" id="IPR003006">
    <property type="entry name" value="Ig/MHC_CS"/>
</dbReference>
<dbReference type="SUPFAM" id="SSF48726">
    <property type="entry name" value="Immunoglobulin"/>
    <property type="match status" value="1"/>
</dbReference>
<evidence type="ECO:0000256" key="9">
    <source>
        <dbReference type="ARBA" id="ARBA00023180"/>
    </source>
</evidence>
<comment type="similarity">
    <text evidence="10">Belongs to the MHC class I family.</text>
</comment>
<dbReference type="AlphaFoldDB" id="A0A7R5K8H6"/>
<keyword evidence="7 11" id="KW-0472">Membrane</keyword>
<dbReference type="Pfam" id="PF07654">
    <property type="entry name" value="C1-set"/>
    <property type="match status" value="1"/>
</dbReference>
<sequence length="351" mass="38864">MAPALGLGALLGVSGGQPDDPPNLRVPPVLHSLRYLYVAVTEPSPGIPQYLSMGYVDGIPFTRYDSERGRTEPLTPWMAAGAEPGYWDRQTQIAEGNQLVGATNLERAGGRYNWSGGLHTLQHLYGCDLLSDGSVRGSHRHGYDGRDFISFELGSGSFVAADGAAQVTKRKWEHDGIEVERWTHYLENTCPEWLQKYVRYGREALERKDPPDVHVSGKEEHGILTLSCHAYGFYPGMIGINWLKGDELRDQETEWGGIVPNSDGTFHSWARIEALPGEREQYRCRVEHAGMPEPGIFAWEPESVWNSTPVLVTVSVIVAVIIIIIGLGVWKLRSGKREGNGYDPAPTRITA</sequence>
<dbReference type="InterPro" id="IPR050208">
    <property type="entry name" value="MHC_class-I_related"/>
</dbReference>
<evidence type="ECO:0000256" key="10">
    <source>
        <dbReference type="RuleBase" id="RU004439"/>
    </source>
</evidence>
<dbReference type="GO" id="GO:0042612">
    <property type="term" value="C:MHC class I protein complex"/>
    <property type="evidence" value="ECO:0007669"/>
    <property type="project" value="UniProtKB-KW"/>
</dbReference>
<dbReference type="InterPro" id="IPR013783">
    <property type="entry name" value="Ig-like_fold"/>
</dbReference>
<evidence type="ECO:0000256" key="2">
    <source>
        <dbReference type="ARBA" id="ARBA00022451"/>
    </source>
</evidence>
<evidence type="ECO:0000313" key="14">
    <source>
        <dbReference type="RefSeq" id="XP_039236505.1"/>
    </source>
</evidence>
<dbReference type="GO" id="GO:0002474">
    <property type="term" value="P:antigen processing and presentation of peptide antigen via MHC class I"/>
    <property type="evidence" value="ECO:0007669"/>
    <property type="project" value="UniProtKB-KW"/>
</dbReference>
<gene>
    <name evidence="14" type="primary">LOC114003393</name>
</gene>
<dbReference type="PANTHER" id="PTHR16675">
    <property type="entry name" value="MHC CLASS I-RELATED"/>
    <property type="match status" value="1"/>
</dbReference>
<keyword evidence="3 11" id="KW-0812">Transmembrane</keyword>
<dbReference type="InterPro" id="IPR036179">
    <property type="entry name" value="Ig-like_dom_sf"/>
</dbReference>
<accession>A0A7R5K8H6</accession>
<evidence type="ECO:0000313" key="13">
    <source>
        <dbReference type="Proteomes" id="UP000504627"/>
    </source>
</evidence>
<dbReference type="CDD" id="cd07698">
    <property type="entry name" value="IgC1_MHC_I_alpha3"/>
    <property type="match status" value="1"/>
</dbReference>
<dbReference type="GO" id="GO:0005615">
    <property type="term" value="C:extracellular space"/>
    <property type="evidence" value="ECO:0007669"/>
    <property type="project" value="TreeGrafter"/>
</dbReference>
<evidence type="ECO:0000256" key="5">
    <source>
        <dbReference type="ARBA" id="ARBA00022859"/>
    </source>
</evidence>
<dbReference type="InterPro" id="IPR011161">
    <property type="entry name" value="MHC_I-like_Ag-recog"/>
</dbReference>
<dbReference type="InterPro" id="IPR001039">
    <property type="entry name" value="MHC_I_a_a1/a2"/>
</dbReference>
<evidence type="ECO:0000259" key="12">
    <source>
        <dbReference type="PROSITE" id="PS50835"/>
    </source>
</evidence>
<dbReference type="Pfam" id="PF00129">
    <property type="entry name" value="MHC_I"/>
    <property type="match status" value="1"/>
</dbReference>
<keyword evidence="2" id="KW-0490">MHC I</keyword>
<evidence type="ECO:0000256" key="11">
    <source>
        <dbReference type="SAM" id="Phobius"/>
    </source>
</evidence>
<keyword evidence="4" id="KW-0732">Signal</keyword>
<dbReference type="Gene3D" id="2.60.40.10">
    <property type="entry name" value="Immunoglobulins"/>
    <property type="match status" value="1"/>
</dbReference>
<evidence type="ECO:0000256" key="3">
    <source>
        <dbReference type="ARBA" id="ARBA00022692"/>
    </source>
</evidence>
<evidence type="ECO:0000256" key="7">
    <source>
        <dbReference type="ARBA" id="ARBA00023136"/>
    </source>
</evidence>
<dbReference type="FunFam" id="2.60.40.10:FF:000204">
    <property type="entry name" value="Major histocompatibility complex, class I-related protein"/>
    <property type="match status" value="1"/>
</dbReference>
<keyword evidence="8" id="KW-1015">Disulfide bond</keyword>
<dbReference type="InterPro" id="IPR011162">
    <property type="entry name" value="MHC_I/II-like_Ag-recog"/>
</dbReference>